<dbReference type="Gene3D" id="6.10.140.2220">
    <property type="match status" value="1"/>
</dbReference>
<keyword evidence="3" id="KW-0862">Zinc</keyword>
<dbReference type="SUPFAM" id="SSF144232">
    <property type="entry name" value="HIT/MYND zinc finger-like"/>
    <property type="match status" value="1"/>
</dbReference>
<protein>
    <recommendedName>
        <fullName evidence="5">MYND-type domain-containing protein</fullName>
    </recommendedName>
</protein>
<keyword evidence="1" id="KW-0479">Metal-binding</keyword>
<keyword evidence="2 4" id="KW-0863">Zinc-finger</keyword>
<dbReference type="PROSITE" id="PS01360">
    <property type="entry name" value="ZF_MYND_1"/>
    <property type="match status" value="1"/>
</dbReference>
<dbReference type="Proteomes" id="UP001432322">
    <property type="component" value="Unassembled WGS sequence"/>
</dbReference>
<gene>
    <name evidence="6" type="ORF">PFISCL1PPCAC_24350</name>
</gene>
<evidence type="ECO:0000256" key="3">
    <source>
        <dbReference type="ARBA" id="ARBA00022833"/>
    </source>
</evidence>
<dbReference type="GO" id="GO:0005634">
    <property type="term" value="C:nucleus"/>
    <property type="evidence" value="ECO:0007669"/>
    <property type="project" value="TreeGrafter"/>
</dbReference>
<dbReference type="PROSITE" id="PS50865">
    <property type="entry name" value="ZF_MYND_2"/>
    <property type="match status" value="1"/>
</dbReference>
<evidence type="ECO:0000313" key="7">
    <source>
        <dbReference type="Proteomes" id="UP001432322"/>
    </source>
</evidence>
<dbReference type="EMBL" id="BTSY01000006">
    <property type="protein sequence ID" value="GMT33053.1"/>
    <property type="molecule type" value="Genomic_DNA"/>
</dbReference>
<evidence type="ECO:0000313" key="6">
    <source>
        <dbReference type="EMBL" id="GMT33053.1"/>
    </source>
</evidence>
<proteinExistence type="predicted"/>
<evidence type="ECO:0000259" key="5">
    <source>
        <dbReference type="PROSITE" id="PS50865"/>
    </source>
</evidence>
<dbReference type="Pfam" id="PF01753">
    <property type="entry name" value="zf-MYND"/>
    <property type="match status" value="1"/>
</dbReference>
<organism evidence="6 7">
    <name type="scientific">Pristionchus fissidentatus</name>
    <dbReference type="NCBI Taxonomy" id="1538716"/>
    <lineage>
        <taxon>Eukaryota</taxon>
        <taxon>Metazoa</taxon>
        <taxon>Ecdysozoa</taxon>
        <taxon>Nematoda</taxon>
        <taxon>Chromadorea</taxon>
        <taxon>Rhabditida</taxon>
        <taxon>Rhabditina</taxon>
        <taxon>Diplogasteromorpha</taxon>
        <taxon>Diplogasteroidea</taxon>
        <taxon>Neodiplogasteridae</taxon>
        <taxon>Pristionchus</taxon>
    </lineage>
</organism>
<feature type="domain" description="MYND-type" evidence="5">
    <location>
        <begin position="22"/>
        <end position="62"/>
    </location>
</feature>
<keyword evidence="7" id="KW-1185">Reference proteome</keyword>
<accession>A0AAV5WR07</accession>
<comment type="caution">
    <text evidence="6">The sequence shown here is derived from an EMBL/GenBank/DDBJ whole genome shotgun (WGS) entry which is preliminary data.</text>
</comment>
<reference evidence="6" key="1">
    <citation type="submission" date="2023-10" db="EMBL/GenBank/DDBJ databases">
        <title>Genome assembly of Pristionchus species.</title>
        <authorList>
            <person name="Yoshida K."/>
            <person name="Sommer R.J."/>
        </authorList>
    </citation>
    <scope>NUCLEOTIDE SEQUENCE</scope>
    <source>
        <strain evidence="6">RS5133</strain>
    </source>
</reference>
<name>A0AAV5WR07_9BILA</name>
<dbReference type="AlphaFoldDB" id="A0AAV5WR07"/>
<feature type="non-terminal residue" evidence="6">
    <location>
        <position position="100"/>
    </location>
</feature>
<dbReference type="PANTHER" id="PTHR12197:SF251">
    <property type="entry name" value="EG:BACR7C10.4 PROTEIN"/>
    <property type="match status" value="1"/>
</dbReference>
<dbReference type="InterPro" id="IPR002893">
    <property type="entry name" value="Znf_MYND"/>
</dbReference>
<dbReference type="InterPro" id="IPR050869">
    <property type="entry name" value="H3K4_H4K5_MeTrfase"/>
</dbReference>
<dbReference type="PANTHER" id="PTHR12197">
    <property type="entry name" value="HISTONE-LYSINE N-METHYLTRANSFERASE SMYD"/>
    <property type="match status" value="1"/>
</dbReference>
<evidence type="ECO:0000256" key="2">
    <source>
        <dbReference type="ARBA" id="ARBA00022771"/>
    </source>
</evidence>
<evidence type="ECO:0000256" key="4">
    <source>
        <dbReference type="PROSITE-ProRule" id="PRU00134"/>
    </source>
</evidence>
<evidence type="ECO:0000256" key="1">
    <source>
        <dbReference type="ARBA" id="ARBA00022723"/>
    </source>
</evidence>
<dbReference type="GO" id="GO:0008270">
    <property type="term" value="F:zinc ion binding"/>
    <property type="evidence" value="ECO:0007669"/>
    <property type="project" value="UniProtKB-KW"/>
</dbReference>
<sequence>MDILEENPYAAAVNSNRLSSACSRCFVQKDHVPVSRCMKCKAIYYCSSACQKGDWKIHKKECEWLSAIHPFTPNQAVRLIARLLIRRKKGDSSKVTAFNG</sequence>